<dbReference type="Proteomes" id="UP001162480">
    <property type="component" value="Chromosome 2"/>
</dbReference>
<sequence length="139" mass="15344">MGTAQVLSGAKRNNSDMDIRTESKEFQSRFNERNTKILAAGEALSLESEAFSEVSRLSLIYQLMSINYLNSSCYNELCVAKRYILENNISKKPSEDAKTDIHGSSTTTATTATTTTTRQGALHPECCTFCLSADIPFLK</sequence>
<evidence type="ECO:0000313" key="3">
    <source>
        <dbReference type="Proteomes" id="UP001162480"/>
    </source>
</evidence>
<evidence type="ECO:0000313" key="2">
    <source>
        <dbReference type="EMBL" id="CAI9717514.1"/>
    </source>
</evidence>
<dbReference type="EMBL" id="OX597815">
    <property type="protein sequence ID" value="CAI9717514.1"/>
    <property type="molecule type" value="Genomic_DNA"/>
</dbReference>
<protein>
    <submittedName>
        <fullName evidence="2">Uncharacterized protein</fullName>
    </submittedName>
</protein>
<accession>A0AA36EY28</accession>
<gene>
    <name evidence="2" type="ORF">OCTVUL_1B019186</name>
</gene>
<feature type="region of interest" description="Disordered" evidence="1">
    <location>
        <begin position="1"/>
        <end position="21"/>
    </location>
</feature>
<name>A0AA36EY28_OCTVU</name>
<organism evidence="2 3">
    <name type="scientific">Octopus vulgaris</name>
    <name type="common">Common octopus</name>
    <dbReference type="NCBI Taxonomy" id="6645"/>
    <lineage>
        <taxon>Eukaryota</taxon>
        <taxon>Metazoa</taxon>
        <taxon>Spiralia</taxon>
        <taxon>Lophotrochozoa</taxon>
        <taxon>Mollusca</taxon>
        <taxon>Cephalopoda</taxon>
        <taxon>Coleoidea</taxon>
        <taxon>Octopodiformes</taxon>
        <taxon>Octopoda</taxon>
        <taxon>Incirrata</taxon>
        <taxon>Octopodidae</taxon>
        <taxon>Octopus</taxon>
    </lineage>
</organism>
<feature type="region of interest" description="Disordered" evidence="1">
    <location>
        <begin position="93"/>
        <end position="116"/>
    </location>
</feature>
<evidence type="ECO:0000256" key="1">
    <source>
        <dbReference type="SAM" id="MobiDB-lite"/>
    </source>
</evidence>
<feature type="compositionally biased region" description="Low complexity" evidence="1">
    <location>
        <begin position="106"/>
        <end position="116"/>
    </location>
</feature>
<proteinExistence type="predicted"/>
<reference evidence="2" key="1">
    <citation type="submission" date="2023-08" db="EMBL/GenBank/DDBJ databases">
        <authorList>
            <person name="Alioto T."/>
            <person name="Alioto T."/>
            <person name="Gomez Garrido J."/>
        </authorList>
    </citation>
    <scope>NUCLEOTIDE SEQUENCE</scope>
</reference>
<keyword evidence="3" id="KW-1185">Reference proteome</keyword>
<dbReference type="AlphaFoldDB" id="A0AA36EY28"/>